<evidence type="ECO:0000256" key="3">
    <source>
        <dbReference type="ARBA" id="ARBA00001941"/>
    </source>
</evidence>
<dbReference type="Gene3D" id="1.10.3210.10">
    <property type="entry name" value="Hypothetical protein af1432"/>
    <property type="match status" value="1"/>
</dbReference>
<dbReference type="EMBL" id="MFJN01000050">
    <property type="protein sequence ID" value="OGG20339.1"/>
    <property type="molecule type" value="Genomic_DNA"/>
</dbReference>
<evidence type="ECO:0000256" key="2">
    <source>
        <dbReference type="ARBA" id="ARBA00001936"/>
    </source>
</evidence>
<name>A0A1F6A6J2_9BACT</name>
<comment type="caution">
    <text evidence="9">The sequence shown here is derived from an EMBL/GenBank/DDBJ whole genome shotgun (WGS) entry which is preliminary data.</text>
</comment>
<dbReference type="PANTHER" id="PTHR11845:SF13">
    <property type="entry name" value="5'-DEOXYNUCLEOTIDASE HDDC2"/>
    <property type="match status" value="1"/>
</dbReference>
<evidence type="ECO:0000256" key="6">
    <source>
        <dbReference type="ARBA" id="ARBA00022723"/>
    </source>
</evidence>
<dbReference type="GO" id="GO:0046872">
    <property type="term" value="F:metal ion binding"/>
    <property type="evidence" value="ECO:0007669"/>
    <property type="project" value="UniProtKB-KW"/>
</dbReference>
<dbReference type="InterPro" id="IPR039356">
    <property type="entry name" value="YfbR/HDDC2"/>
</dbReference>
<dbReference type="SUPFAM" id="SSF109604">
    <property type="entry name" value="HD-domain/PDEase-like"/>
    <property type="match status" value="1"/>
</dbReference>
<dbReference type="EC" id="3.1.3.89" evidence="5"/>
<accession>A0A1F6A6J2</accession>
<evidence type="ECO:0000256" key="4">
    <source>
        <dbReference type="ARBA" id="ARBA00011738"/>
    </source>
</evidence>
<comment type="catalytic activity">
    <reaction evidence="1">
        <text>a 2'-deoxyribonucleoside 5'-phosphate + H2O = a 2'-deoxyribonucleoside + phosphate</text>
        <dbReference type="Rhea" id="RHEA:36167"/>
        <dbReference type="ChEBI" id="CHEBI:15377"/>
        <dbReference type="ChEBI" id="CHEBI:18274"/>
        <dbReference type="ChEBI" id="CHEBI:43474"/>
        <dbReference type="ChEBI" id="CHEBI:65317"/>
        <dbReference type="EC" id="3.1.3.89"/>
    </reaction>
</comment>
<evidence type="ECO:0000256" key="1">
    <source>
        <dbReference type="ARBA" id="ARBA00001638"/>
    </source>
</evidence>
<dbReference type="Proteomes" id="UP000177092">
    <property type="component" value="Unassembled WGS sequence"/>
</dbReference>
<dbReference type="PANTHER" id="PTHR11845">
    <property type="entry name" value="5'-DEOXYNUCLEOTIDASE HDDC2"/>
    <property type="match status" value="1"/>
</dbReference>
<dbReference type="GO" id="GO:0005737">
    <property type="term" value="C:cytoplasm"/>
    <property type="evidence" value="ECO:0007669"/>
    <property type="project" value="TreeGrafter"/>
</dbReference>
<evidence type="ECO:0000313" key="9">
    <source>
        <dbReference type="EMBL" id="OGG20339.1"/>
    </source>
</evidence>
<dbReference type="InterPro" id="IPR006674">
    <property type="entry name" value="HD_domain"/>
</dbReference>
<proteinExistence type="predicted"/>
<keyword evidence="7" id="KW-0378">Hydrolase</keyword>
<dbReference type="GO" id="GO:0002953">
    <property type="term" value="F:5'-deoxynucleotidase activity"/>
    <property type="evidence" value="ECO:0007669"/>
    <property type="project" value="UniProtKB-EC"/>
</dbReference>
<organism evidence="9 10">
    <name type="scientific">Candidatus Gottesmanbacteria bacterium RIFCSPHIGHO2_02_FULL_40_13</name>
    <dbReference type="NCBI Taxonomy" id="1798384"/>
    <lineage>
        <taxon>Bacteria</taxon>
        <taxon>Candidatus Gottesmaniibacteriota</taxon>
    </lineage>
</organism>
<evidence type="ECO:0000256" key="5">
    <source>
        <dbReference type="ARBA" id="ARBA00012964"/>
    </source>
</evidence>
<keyword evidence="6" id="KW-0479">Metal-binding</keyword>
<dbReference type="Pfam" id="PF13023">
    <property type="entry name" value="HD_3"/>
    <property type="match status" value="1"/>
</dbReference>
<reference evidence="9 10" key="1">
    <citation type="journal article" date="2016" name="Nat. Commun.">
        <title>Thousands of microbial genomes shed light on interconnected biogeochemical processes in an aquifer system.</title>
        <authorList>
            <person name="Anantharaman K."/>
            <person name="Brown C.T."/>
            <person name="Hug L.A."/>
            <person name="Sharon I."/>
            <person name="Castelle C.J."/>
            <person name="Probst A.J."/>
            <person name="Thomas B.C."/>
            <person name="Singh A."/>
            <person name="Wilkins M.J."/>
            <person name="Karaoz U."/>
            <person name="Brodie E.L."/>
            <person name="Williams K.H."/>
            <person name="Hubbard S.S."/>
            <person name="Banfield J.F."/>
        </authorList>
    </citation>
    <scope>NUCLEOTIDE SEQUENCE [LARGE SCALE GENOMIC DNA]</scope>
</reference>
<protein>
    <recommendedName>
        <fullName evidence="5">5'-deoxynucleotidase</fullName>
        <ecNumber evidence="5">3.1.3.89</ecNumber>
    </recommendedName>
</protein>
<dbReference type="STRING" id="1798384.A3D03_02190"/>
<feature type="domain" description="HD/PDEase" evidence="8">
    <location>
        <begin position="30"/>
        <end position="141"/>
    </location>
</feature>
<evidence type="ECO:0000313" key="10">
    <source>
        <dbReference type="Proteomes" id="UP000177092"/>
    </source>
</evidence>
<evidence type="ECO:0000259" key="8">
    <source>
        <dbReference type="SMART" id="SM00471"/>
    </source>
</evidence>
<comment type="cofactor">
    <cofactor evidence="2">
        <name>Mn(2+)</name>
        <dbReference type="ChEBI" id="CHEBI:29035"/>
    </cofactor>
</comment>
<gene>
    <name evidence="9" type="ORF">A3D03_02190</name>
</gene>
<evidence type="ECO:0000256" key="7">
    <source>
        <dbReference type="ARBA" id="ARBA00022801"/>
    </source>
</evidence>
<dbReference type="AlphaFoldDB" id="A0A1F6A6J2"/>
<comment type="cofactor">
    <cofactor evidence="3">
        <name>Co(2+)</name>
        <dbReference type="ChEBI" id="CHEBI:48828"/>
    </cofactor>
</comment>
<comment type="subunit">
    <text evidence="4">Homodimer.</text>
</comment>
<dbReference type="SMART" id="SM00471">
    <property type="entry name" value="HDc"/>
    <property type="match status" value="1"/>
</dbReference>
<dbReference type="InterPro" id="IPR003607">
    <property type="entry name" value="HD/PDEase_dom"/>
</dbReference>
<sequence>MNKKSVKFLFEAATLKRLQRTGWQILGGGNQESIAEHSYMVCVISIVLAQNLKVNLEKILTMALFHDLSETRIGDIYKLADLYVKTDEKKARRDVFSNLNDDKKTLSILDEYDKKLSLESKLVHDADTLALILELKQMIENGNLNAQEWLSANINCLKLKKSKELAREMETTNSQDWWRKERKTLHRFMNGK</sequence>